<proteinExistence type="inferred from homology"/>
<evidence type="ECO:0000256" key="3">
    <source>
        <dbReference type="ARBA" id="ARBA00022553"/>
    </source>
</evidence>
<dbReference type="CDD" id="cd03089">
    <property type="entry name" value="PMM_PGM"/>
    <property type="match status" value="1"/>
</dbReference>
<dbReference type="InterPro" id="IPR005845">
    <property type="entry name" value="A-D-PHexomutase_a/b/a-II"/>
</dbReference>
<keyword evidence="4 7" id="KW-0479">Metal-binding</keyword>
<dbReference type="Pfam" id="PF02880">
    <property type="entry name" value="PGM_PMM_III"/>
    <property type="match status" value="1"/>
</dbReference>
<dbReference type="SUPFAM" id="SSF53738">
    <property type="entry name" value="Phosphoglucomutase, first 3 domains"/>
    <property type="match status" value="3"/>
</dbReference>
<dbReference type="InterPro" id="IPR016055">
    <property type="entry name" value="A-D-PHexomutase_a/b/a-I/II/III"/>
</dbReference>
<evidence type="ECO:0000256" key="5">
    <source>
        <dbReference type="ARBA" id="ARBA00022842"/>
    </source>
</evidence>
<dbReference type="PRINTS" id="PR00509">
    <property type="entry name" value="PGMPMM"/>
</dbReference>
<evidence type="ECO:0000256" key="7">
    <source>
        <dbReference type="RuleBase" id="RU004326"/>
    </source>
</evidence>
<evidence type="ECO:0000259" key="10">
    <source>
        <dbReference type="Pfam" id="PF02879"/>
    </source>
</evidence>
<evidence type="ECO:0000313" key="13">
    <source>
        <dbReference type="Proteomes" id="UP000179245"/>
    </source>
</evidence>
<reference evidence="12 13" key="1">
    <citation type="journal article" date="2016" name="Nat. Commun.">
        <title>Thousands of microbial genomes shed light on interconnected biogeochemical processes in an aquifer system.</title>
        <authorList>
            <person name="Anantharaman K."/>
            <person name="Brown C.T."/>
            <person name="Hug L.A."/>
            <person name="Sharon I."/>
            <person name="Castelle C.J."/>
            <person name="Probst A.J."/>
            <person name="Thomas B.C."/>
            <person name="Singh A."/>
            <person name="Wilkins M.J."/>
            <person name="Karaoz U."/>
            <person name="Brodie E.L."/>
            <person name="Williams K.H."/>
            <person name="Hubbard S.S."/>
            <person name="Banfield J.F."/>
        </authorList>
    </citation>
    <scope>NUCLEOTIDE SEQUENCE [LARGE SCALE GENOMIC DNA]</scope>
</reference>
<evidence type="ECO:0000259" key="8">
    <source>
        <dbReference type="Pfam" id="PF00408"/>
    </source>
</evidence>
<dbReference type="InterPro" id="IPR036900">
    <property type="entry name" value="A-D-PHexomutase_C_sf"/>
</dbReference>
<evidence type="ECO:0000256" key="6">
    <source>
        <dbReference type="ARBA" id="ARBA00023235"/>
    </source>
</evidence>
<feature type="domain" description="Alpha-D-phosphohexomutase alpha/beta/alpha" evidence="10">
    <location>
        <begin position="153"/>
        <end position="250"/>
    </location>
</feature>
<dbReference type="Pfam" id="PF02879">
    <property type="entry name" value="PGM_PMM_II"/>
    <property type="match status" value="1"/>
</dbReference>
<keyword evidence="5 7" id="KW-0460">Magnesium</keyword>
<dbReference type="Gene3D" id="3.30.310.50">
    <property type="entry name" value="Alpha-D-phosphohexomutase, C-terminal domain"/>
    <property type="match status" value="1"/>
</dbReference>
<dbReference type="PROSITE" id="PS00710">
    <property type="entry name" value="PGM_PMM"/>
    <property type="match status" value="1"/>
</dbReference>
<evidence type="ECO:0008006" key="14">
    <source>
        <dbReference type="Google" id="ProtNLM"/>
    </source>
</evidence>
<dbReference type="Pfam" id="PF02878">
    <property type="entry name" value="PGM_PMM_I"/>
    <property type="match status" value="1"/>
</dbReference>
<name>A0A1G2QNH2_9BACT</name>
<dbReference type="PANTHER" id="PTHR43771">
    <property type="entry name" value="PHOSPHOMANNOMUTASE"/>
    <property type="match status" value="1"/>
</dbReference>
<dbReference type="InterPro" id="IPR005846">
    <property type="entry name" value="A-D-PHexomutase_a/b/a-III"/>
</dbReference>
<feature type="domain" description="Alpha-D-phosphohexomutase alpha/beta/alpha" evidence="9">
    <location>
        <begin position="7"/>
        <end position="134"/>
    </location>
</feature>
<dbReference type="PANTHER" id="PTHR43771:SF2">
    <property type="entry name" value="PHOSPHOMANNOMUTASE_PHOSPHOGLUCOMUTASE"/>
    <property type="match status" value="1"/>
</dbReference>
<dbReference type="GO" id="GO:0005975">
    <property type="term" value="P:carbohydrate metabolic process"/>
    <property type="evidence" value="ECO:0007669"/>
    <property type="project" value="InterPro"/>
</dbReference>
<organism evidence="12 13">
    <name type="scientific">Candidatus Wildermuthbacteria bacterium GWA2_46_15</name>
    <dbReference type="NCBI Taxonomy" id="1802443"/>
    <lineage>
        <taxon>Bacteria</taxon>
        <taxon>Candidatus Wildermuthiibacteriota</taxon>
    </lineage>
</organism>
<evidence type="ECO:0000259" key="11">
    <source>
        <dbReference type="Pfam" id="PF02880"/>
    </source>
</evidence>
<gene>
    <name evidence="12" type="ORF">A2117_02140</name>
</gene>
<evidence type="ECO:0000256" key="2">
    <source>
        <dbReference type="ARBA" id="ARBA00010231"/>
    </source>
</evidence>
<dbReference type="AlphaFoldDB" id="A0A1G2QNH2"/>
<evidence type="ECO:0000313" key="12">
    <source>
        <dbReference type="EMBL" id="OHA62165.1"/>
    </source>
</evidence>
<feature type="domain" description="Alpha-D-phosphohexomutase C-terminal" evidence="8">
    <location>
        <begin position="372"/>
        <end position="442"/>
    </location>
</feature>
<dbReference type="InterPro" id="IPR005841">
    <property type="entry name" value="Alpha-D-phosphohexomutase_SF"/>
</dbReference>
<evidence type="ECO:0000256" key="1">
    <source>
        <dbReference type="ARBA" id="ARBA00001946"/>
    </source>
</evidence>
<evidence type="ECO:0000259" key="9">
    <source>
        <dbReference type="Pfam" id="PF02878"/>
    </source>
</evidence>
<keyword evidence="3" id="KW-0597">Phosphoprotein</keyword>
<dbReference type="Proteomes" id="UP000179245">
    <property type="component" value="Unassembled WGS sequence"/>
</dbReference>
<comment type="caution">
    <text evidence="12">The sequence shown here is derived from an EMBL/GenBank/DDBJ whole genome shotgun (WGS) entry which is preliminary data.</text>
</comment>
<evidence type="ECO:0000256" key="4">
    <source>
        <dbReference type="ARBA" id="ARBA00022723"/>
    </source>
</evidence>
<keyword evidence="6" id="KW-0413">Isomerase</keyword>
<dbReference type="STRING" id="1802443.A2117_02140"/>
<dbReference type="EMBL" id="MHTO01000019">
    <property type="protein sequence ID" value="OHA62165.1"/>
    <property type="molecule type" value="Genomic_DNA"/>
</dbReference>
<dbReference type="GO" id="GO:0000287">
    <property type="term" value="F:magnesium ion binding"/>
    <property type="evidence" value="ECO:0007669"/>
    <property type="project" value="InterPro"/>
</dbReference>
<dbReference type="InterPro" id="IPR005843">
    <property type="entry name" value="A-D-PHexomutase_C"/>
</dbReference>
<dbReference type="Pfam" id="PF00408">
    <property type="entry name" value="PGM_PMM_IV"/>
    <property type="match status" value="1"/>
</dbReference>
<comment type="similarity">
    <text evidence="2 7">Belongs to the phosphohexose mutase family.</text>
</comment>
<comment type="cofactor">
    <cofactor evidence="1">
        <name>Mg(2+)</name>
        <dbReference type="ChEBI" id="CHEBI:18420"/>
    </cofactor>
</comment>
<dbReference type="GO" id="GO:0016868">
    <property type="term" value="F:intramolecular phosphotransferase activity"/>
    <property type="evidence" value="ECO:0007669"/>
    <property type="project" value="InterPro"/>
</dbReference>
<sequence length="462" mass="52099">MIINPSIFRAYDIRGIYPKDLTAKGVLAIARAFLVLYPGLKKVVVSHDTRQSSPRLAKAIAKGLKEAGREVIFLGIAPDPLFYFAILNLGFDGGIMVSGSHNPPEYNGLMLHVRNKGDLIGRDLEKIRQIALQDRKPTKTGEGKITLLDPTSDYIDYVTQRIKLKKPLKIVVDSGNGAMGYLPAKVFQRLGCQVFTLYGEFDGSFPYHLPDPYERKNRLAAKREVLKKKFDLGFVFDGDGDRVAAIDNQGRSVGGDFCFLMLARQALQKKKGSIVHDMRVSQAFLDEMKERKVKTYFCVSHHTAIIEKIKKVKAIFGGEVTLHFLFPQDYYLCDEALFASLKLAEIASSQKDFAAYIDTLPRCQSSPEVFIPCPDREKFKIIRNLQNYLRENHYKFIDIDGARISFPHGWALARAANTSPYVKCRFEGDTPEHLIEVEKEALEIFKKVGLPVTKKTLKELGL</sequence>
<dbReference type="InterPro" id="IPR016066">
    <property type="entry name" value="A-D-PHexomutase_CS"/>
</dbReference>
<accession>A0A1G2QNH2</accession>
<feature type="domain" description="Alpha-D-phosphohexomutase alpha/beta/alpha" evidence="11">
    <location>
        <begin position="255"/>
        <end position="357"/>
    </location>
</feature>
<dbReference type="InterPro" id="IPR005844">
    <property type="entry name" value="A-D-PHexomutase_a/b/a-I"/>
</dbReference>
<protein>
    <recommendedName>
        <fullName evidence="14">Phosphomannomutase</fullName>
    </recommendedName>
</protein>
<dbReference type="Gene3D" id="3.40.120.10">
    <property type="entry name" value="Alpha-D-Glucose-1,6-Bisphosphate, subunit A, domain 3"/>
    <property type="match status" value="3"/>
</dbReference>
<dbReference type="SUPFAM" id="SSF55957">
    <property type="entry name" value="Phosphoglucomutase, C-terminal domain"/>
    <property type="match status" value="1"/>
</dbReference>